<dbReference type="AlphaFoldDB" id="A0AAD6UYK0"/>
<sequence>MQAGAGLACAVPTRTRLVHWGYTTHRVPWRLLRPTPPHSLASTASHACTRQAWGNSSNEDNGELGFAPRTPAAAQARRAAYPRPDTGLQPFLCSPTAPDSTSTAYTHMNLESATALTRPHARGSRGCRQAHRCTAREEEMREIWSVEHMSSEEVGEMAEEEDWDAEEAGWGQGSTVRRQRSREQLDKQRIQRQRLSVRHGGCEREQRHARFLLHISSVKQWGFGGATHPIQPGSLRRPPHTATSTFFSPSSQIRSKT</sequence>
<feature type="compositionally biased region" description="Polar residues" evidence="1">
    <location>
        <begin position="241"/>
        <end position="257"/>
    </location>
</feature>
<evidence type="ECO:0000313" key="3">
    <source>
        <dbReference type="Proteomes" id="UP001219525"/>
    </source>
</evidence>
<keyword evidence="3" id="KW-1185">Reference proteome</keyword>
<accession>A0AAD6UYK0</accession>
<feature type="compositionally biased region" description="Low complexity" evidence="1">
    <location>
        <begin position="67"/>
        <end position="84"/>
    </location>
</feature>
<evidence type="ECO:0000313" key="2">
    <source>
        <dbReference type="EMBL" id="KAJ7195191.1"/>
    </source>
</evidence>
<proteinExistence type="predicted"/>
<organism evidence="2 3">
    <name type="scientific">Mycena pura</name>
    <dbReference type="NCBI Taxonomy" id="153505"/>
    <lineage>
        <taxon>Eukaryota</taxon>
        <taxon>Fungi</taxon>
        <taxon>Dikarya</taxon>
        <taxon>Basidiomycota</taxon>
        <taxon>Agaricomycotina</taxon>
        <taxon>Agaricomycetes</taxon>
        <taxon>Agaricomycetidae</taxon>
        <taxon>Agaricales</taxon>
        <taxon>Marasmiineae</taxon>
        <taxon>Mycenaceae</taxon>
        <taxon>Mycena</taxon>
    </lineage>
</organism>
<protein>
    <submittedName>
        <fullName evidence="2">Uncharacterized protein</fullName>
    </submittedName>
</protein>
<dbReference type="EMBL" id="JARJCW010000092">
    <property type="protein sequence ID" value="KAJ7195191.1"/>
    <property type="molecule type" value="Genomic_DNA"/>
</dbReference>
<dbReference type="Proteomes" id="UP001219525">
    <property type="component" value="Unassembled WGS sequence"/>
</dbReference>
<feature type="region of interest" description="Disordered" evidence="1">
    <location>
        <begin position="165"/>
        <end position="201"/>
    </location>
</feature>
<feature type="region of interest" description="Disordered" evidence="1">
    <location>
        <begin position="224"/>
        <end position="257"/>
    </location>
</feature>
<feature type="region of interest" description="Disordered" evidence="1">
    <location>
        <begin position="52"/>
        <end position="90"/>
    </location>
</feature>
<name>A0AAD6UYK0_9AGAR</name>
<comment type="caution">
    <text evidence="2">The sequence shown here is derived from an EMBL/GenBank/DDBJ whole genome shotgun (WGS) entry which is preliminary data.</text>
</comment>
<evidence type="ECO:0000256" key="1">
    <source>
        <dbReference type="SAM" id="MobiDB-lite"/>
    </source>
</evidence>
<reference evidence="2" key="1">
    <citation type="submission" date="2023-03" db="EMBL/GenBank/DDBJ databases">
        <title>Massive genome expansion in bonnet fungi (Mycena s.s.) driven by repeated elements and novel gene families across ecological guilds.</title>
        <authorList>
            <consortium name="Lawrence Berkeley National Laboratory"/>
            <person name="Harder C.B."/>
            <person name="Miyauchi S."/>
            <person name="Viragh M."/>
            <person name="Kuo A."/>
            <person name="Thoen E."/>
            <person name="Andreopoulos B."/>
            <person name="Lu D."/>
            <person name="Skrede I."/>
            <person name="Drula E."/>
            <person name="Henrissat B."/>
            <person name="Morin E."/>
            <person name="Kohler A."/>
            <person name="Barry K."/>
            <person name="LaButti K."/>
            <person name="Morin E."/>
            <person name="Salamov A."/>
            <person name="Lipzen A."/>
            <person name="Mereny Z."/>
            <person name="Hegedus B."/>
            <person name="Baldrian P."/>
            <person name="Stursova M."/>
            <person name="Weitz H."/>
            <person name="Taylor A."/>
            <person name="Grigoriev I.V."/>
            <person name="Nagy L.G."/>
            <person name="Martin F."/>
            <person name="Kauserud H."/>
        </authorList>
    </citation>
    <scope>NUCLEOTIDE SEQUENCE</scope>
    <source>
        <strain evidence="2">9144</strain>
    </source>
</reference>
<gene>
    <name evidence="2" type="ORF">GGX14DRAFT_404108</name>
</gene>